<dbReference type="GO" id="GO:0005737">
    <property type="term" value="C:cytoplasm"/>
    <property type="evidence" value="ECO:0007669"/>
    <property type="project" value="TreeGrafter"/>
</dbReference>
<keyword evidence="9" id="KW-0808">Transferase</keyword>
<dbReference type="GO" id="GO:0008483">
    <property type="term" value="F:transaminase activity"/>
    <property type="evidence" value="ECO:0007669"/>
    <property type="project" value="UniProtKB-KW"/>
</dbReference>
<dbReference type="GO" id="GO:0009086">
    <property type="term" value="P:methionine biosynthetic process"/>
    <property type="evidence" value="ECO:0007669"/>
    <property type="project" value="UniProtKB-ARBA"/>
</dbReference>
<dbReference type="KEGG" id="cthu:HUR95_02050"/>
<evidence type="ECO:0000256" key="8">
    <source>
        <dbReference type="RuleBase" id="RU362118"/>
    </source>
</evidence>
<name>A0A8X8IBI4_CALTT</name>
<evidence type="ECO:0000256" key="2">
    <source>
        <dbReference type="ARBA" id="ARBA00022898"/>
    </source>
</evidence>
<evidence type="ECO:0000256" key="4">
    <source>
        <dbReference type="ARBA" id="ARBA00047199"/>
    </source>
</evidence>
<dbReference type="GO" id="GO:0019346">
    <property type="term" value="P:transsulfuration"/>
    <property type="evidence" value="ECO:0007669"/>
    <property type="project" value="InterPro"/>
</dbReference>
<dbReference type="SUPFAM" id="SSF53383">
    <property type="entry name" value="PLP-dependent transferases"/>
    <property type="match status" value="1"/>
</dbReference>
<comment type="similarity">
    <text evidence="8">Belongs to the trans-sulfuration enzymes family.</text>
</comment>
<comment type="catalytic activity">
    <reaction evidence="6">
        <text>L-methionine + H2O = methanethiol + 2-oxobutanoate + NH4(+)</text>
        <dbReference type="Rhea" id="RHEA:23800"/>
        <dbReference type="ChEBI" id="CHEBI:15377"/>
        <dbReference type="ChEBI" id="CHEBI:16007"/>
        <dbReference type="ChEBI" id="CHEBI:16763"/>
        <dbReference type="ChEBI" id="CHEBI:28938"/>
        <dbReference type="ChEBI" id="CHEBI:57844"/>
        <dbReference type="EC" id="4.4.1.11"/>
    </reaction>
    <physiologicalReaction direction="left-to-right" evidence="6">
        <dbReference type="Rhea" id="RHEA:23801"/>
    </physiologicalReaction>
</comment>
<dbReference type="PANTHER" id="PTHR11808">
    <property type="entry name" value="TRANS-SULFURATION ENZYME FAMILY MEMBER"/>
    <property type="match status" value="1"/>
</dbReference>
<protein>
    <recommendedName>
        <fullName evidence="3">homocysteine desulfhydrase</fullName>
        <ecNumber evidence="3">4.4.1.2</ecNumber>
    </recommendedName>
    <alternativeName>
        <fullName evidence="4">Homocysteine desulfhydrase</fullName>
    </alternativeName>
</protein>
<dbReference type="Gene3D" id="3.90.1150.10">
    <property type="entry name" value="Aspartate Aminotransferase, domain 1"/>
    <property type="match status" value="1"/>
</dbReference>
<dbReference type="Gene3D" id="3.40.640.10">
    <property type="entry name" value="Type I PLP-dependent aspartate aminotransferase-like (Major domain)"/>
    <property type="match status" value="1"/>
</dbReference>
<dbReference type="EMBL" id="CP082237">
    <property type="protein sequence ID" value="QZT35254.1"/>
    <property type="molecule type" value="Genomic_DNA"/>
</dbReference>
<dbReference type="GO" id="GO:0018826">
    <property type="term" value="F:methionine gamma-lyase activity"/>
    <property type="evidence" value="ECO:0007669"/>
    <property type="project" value="UniProtKB-EC"/>
</dbReference>
<dbReference type="Pfam" id="PF01053">
    <property type="entry name" value="Cys_Met_Meta_PP"/>
    <property type="match status" value="1"/>
</dbReference>
<proteinExistence type="inferred from homology"/>
<comment type="cofactor">
    <cofactor evidence="1 8">
        <name>pyridoxal 5'-phosphate</name>
        <dbReference type="ChEBI" id="CHEBI:597326"/>
    </cofactor>
</comment>
<dbReference type="FunFam" id="3.40.640.10:FF:000046">
    <property type="entry name" value="Cystathionine gamma-lyase"/>
    <property type="match status" value="1"/>
</dbReference>
<dbReference type="FunFam" id="3.90.1150.10:FF:000033">
    <property type="entry name" value="Cystathionine gamma-synthase"/>
    <property type="match status" value="1"/>
</dbReference>
<feature type="modified residue" description="N6-(pyridoxal phosphate)lysine" evidence="7">
    <location>
        <position position="215"/>
    </location>
</feature>
<dbReference type="PIRSF" id="PIRSF001434">
    <property type="entry name" value="CGS"/>
    <property type="match status" value="1"/>
</dbReference>
<keyword evidence="2 7" id="KW-0663">Pyridoxal phosphate</keyword>
<dbReference type="GO" id="GO:0047982">
    <property type="term" value="F:homocysteine desulfhydrase activity"/>
    <property type="evidence" value="ECO:0007669"/>
    <property type="project" value="UniProtKB-EC"/>
</dbReference>
<accession>A0A8X8IBI4</accession>
<evidence type="ECO:0000256" key="6">
    <source>
        <dbReference type="ARBA" id="ARBA00052699"/>
    </source>
</evidence>
<evidence type="ECO:0000313" key="10">
    <source>
        <dbReference type="Proteomes" id="UP000825179"/>
    </source>
</evidence>
<dbReference type="InterPro" id="IPR015424">
    <property type="entry name" value="PyrdxlP-dep_Trfase"/>
</dbReference>
<reference evidence="9 10" key="1">
    <citation type="journal article" date="2020" name="Extremophiles">
        <title>Genomic analysis of Caldalkalibacillus thermarum TA2.A1 reveals aerobic alkaliphilic metabolism and evolutionary hallmarks linking alkaliphilic bacteria and plant life.</title>
        <authorList>
            <person name="de Jong S.I."/>
            <person name="van den Broek M.A."/>
            <person name="Merkel A.Y."/>
            <person name="de la Torre Cortes P."/>
            <person name="Kalamorz F."/>
            <person name="Cook G.M."/>
            <person name="van Loosdrecht M.C.M."/>
            <person name="McMillan D.G.G."/>
        </authorList>
    </citation>
    <scope>NUCLEOTIDE SEQUENCE [LARGE SCALE GENOMIC DNA]</scope>
    <source>
        <strain evidence="9 10">TA2.A1</strain>
    </source>
</reference>
<dbReference type="AlphaFoldDB" id="A0A8X8IBI4"/>
<dbReference type="InterPro" id="IPR015421">
    <property type="entry name" value="PyrdxlP-dep_Trfase_major"/>
</dbReference>
<evidence type="ECO:0000313" key="9">
    <source>
        <dbReference type="EMBL" id="QZT35254.1"/>
    </source>
</evidence>
<gene>
    <name evidence="9" type="ORF">HUR95_02050</name>
</gene>
<keyword evidence="10" id="KW-1185">Reference proteome</keyword>
<evidence type="ECO:0000256" key="7">
    <source>
        <dbReference type="PIRSR" id="PIRSR001434-2"/>
    </source>
</evidence>
<evidence type="ECO:0000256" key="5">
    <source>
        <dbReference type="ARBA" id="ARBA00048780"/>
    </source>
</evidence>
<dbReference type="InterPro" id="IPR000277">
    <property type="entry name" value="Cys/Met-Metab_PyrdxlP-dep_enz"/>
</dbReference>
<dbReference type="GO" id="GO:0030170">
    <property type="term" value="F:pyridoxal phosphate binding"/>
    <property type="evidence" value="ECO:0007669"/>
    <property type="project" value="InterPro"/>
</dbReference>
<evidence type="ECO:0000256" key="1">
    <source>
        <dbReference type="ARBA" id="ARBA00001933"/>
    </source>
</evidence>
<evidence type="ECO:0000256" key="3">
    <source>
        <dbReference type="ARBA" id="ARBA00047175"/>
    </source>
</evidence>
<sequence>MRIPPTVSLCYNGEKFHQEPLKERNPMAIKPKTTPIYQTSVFTFEDLNELEAYFEQPSTAYMYTRFANPNSDELAAAVKALEQGAGAVVTSSGMSAILTAVLTYCESGDHLLCAEEIYGGSSVLLSRELRRLGIGVTYVPLEDMDDVSPYVTEKTKMLLTETMTNPFLNVQDIQQLASQCRRLGLKLVVDNTFATPVLTRPLTLGADMVIHSVTKYLSGHSDVTAGVVVAQTEPDGSRAQEIVVHYGLNLSPFESWLAARGLKTLHLRVKQHSANALAIARYLERHPRVKKVYYPGLPSHPQHQLAKRQGNGLFGGMLSFVIDDDPDTVNRFMRALTLIPFAPSLAGVQSSLSHPLKTSHRALTPEKRKKLGITMGLIRLSVGIEETEELIADLEQALDSIAD</sequence>
<organism evidence="9 10">
    <name type="scientific">Caldalkalibacillus thermarum (strain TA2.A1)</name>
    <dbReference type="NCBI Taxonomy" id="986075"/>
    <lineage>
        <taxon>Bacteria</taxon>
        <taxon>Bacillati</taxon>
        <taxon>Bacillota</taxon>
        <taxon>Bacilli</taxon>
        <taxon>Bacillales</taxon>
        <taxon>Bacillaceae</taxon>
        <taxon>Caldalkalibacillus</taxon>
    </lineage>
</organism>
<dbReference type="Proteomes" id="UP000825179">
    <property type="component" value="Chromosome"/>
</dbReference>
<keyword evidence="9" id="KW-0032">Aminotransferase</keyword>
<dbReference type="InterPro" id="IPR015422">
    <property type="entry name" value="PyrdxlP-dep_Trfase_small"/>
</dbReference>
<dbReference type="EC" id="4.4.1.2" evidence="3"/>
<comment type="catalytic activity">
    <reaction evidence="5">
        <text>L-homocysteine + H2O = 2-oxobutanoate + hydrogen sulfide + NH4(+) + H(+)</text>
        <dbReference type="Rhea" id="RHEA:14501"/>
        <dbReference type="ChEBI" id="CHEBI:15377"/>
        <dbReference type="ChEBI" id="CHEBI:15378"/>
        <dbReference type="ChEBI" id="CHEBI:16763"/>
        <dbReference type="ChEBI" id="CHEBI:28938"/>
        <dbReference type="ChEBI" id="CHEBI:29919"/>
        <dbReference type="ChEBI" id="CHEBI:58199"/>
        <dbReference type="EC" id="4.4.1.2"/>
    </reaction>
    <physiologicalReaction direction="left-to-right" evidence="5">
        <dbReference type="Rhea" id="RHEA:14502"/>
    </physiologicalReaction>
</comment>
<dbReference type="CDD" id="cd00614">
    <property type="entry name" value="CGS_like"/>
    <property type="match status" value="1"/>
</dbReference>